<dbReference type="InterPro" id="IPR007061">
    <property type="entry name" value="MST-like"/>
</dbReference>
<name>A0A853DF17_9MICO</name>
<comment type="caution">
    <text evidence="1">The sequence shown here is derived from an EMBL/GenBank/DDBJ whole genome shotgun (WGS) entry which is preliminary data.</text>
</comment>
<proteinExistence type="predicted"/>
<dbReference type="Gene3D" id="1.20.120.450">
    <property type="entry name" value="dinb family like domain"/>
    <property type="match status" value="1"/>
</dbReference>
<evidence type="ECO:0000313" key="1">
    <source>
        <dbReference type="EMBL" id="NYJ73501.1"/>
    </source>
</evidence>
<dbReference type="Proteomes" id="UP000571817">
    <property type="component" value="Unassembled WGS sequence"/>
</dbReference>
<dbReference type="EMBL" id="JACCFW010000001">
    <property type="protein sequence ID" value="NYJ73501.1"/>
    <property type="molecule type" value="Genomic_DNA"/>
</dbReference>
<sequence>MPSAPFPPSPPPPRPDEVDGLLGFLEWQRHGIRYALDGITDAQARLTPIPSTTLSLGGLLKHVVATERSWIRTDVERGEEQPRTDEFTLGDDETVAQWLAAWEVEAAHTEGVVRSGIDLDQEVPDYQGGASNNVRWVLLHLVEEMARHAGHADLLREAIDGRTYRR</sequence>
<reference evidence="1 2" key="1">
    <citation type="submission" date="2020-07" db="EMBL/GenBank/DDBJ databases">
        <title>Sequencing the genomes of 1000 actinobacteria strains.</title>
        <authorList>
            <person name="Klenk H.-P."/>
        </authorList>
    </citation>
    <scope>NUCLEOTIDE SEQUENCE [LARGE SCALE GENOMIC DNA]</scope>
    <source>
        <strain evidence="1 2">DSM 29531</strain>
    </source>
</reference>
<organism evidence="1 2">
    <name type="scientific">Allobranchiibius huperziae</name>
    <dbReference type="NCBI Taxonomy" id="1874116"/>
    <lineage>
        <taxon>Bacteria</taxon>
        <taxon>Bacillati</taxon>
        <taxon>Actinomycetota</taxon>
        <taxon>Actinomycetes</taxon>
        <taxon>Micrococcales</taxon>
        <taxon>Dermacoccaceae</taxon>
        <taxon>Allobranchiibius</taxon>
    </lineage>
</organism>
<evidence type="ECO:0000313" key="2">
    <source>
        <dbReference type="Proteomes" id="UP000571817"/>
    </source>
</evidence>
<dbReference type="RefSeq" id="WP_179478806.1">
    <property type="nucleotide sequence ID" value="NZ_JACCFW010000001.1"/>
</dbReference>
<dbReference type="AlphaFoldDB" id="A0A853DF17"/>
<gene>
    <name evidence="1" type="ORF">HNR15_000464</name>
</gene>
<dbReference type="Pfam" id="PF04978">
    <property type="entry name" value="MST"/>
    <property type="match status" value="1"/>
</dbReference>
<dbReference type="SUPFAM" id="SSF109854">
    <property type="entry name" value="DinB/YfiT-like putative metalloenzymes"/>
    <property type="match status" value="1"/>
</dbReference>
<dbReference type="InterPro" id="IPR034660">
    <property type="entry name" value="DinB/YfiT-like"/>
</dbReference>
<protein>
    <submittedName>
        <fullName evidence="1">Putative damage-inducible protein DinB</fullName>
    </submittedName>
</protein>
<keyword evidence="2" id="KW-1185">Reference proteome</keyword>
<accession>A0A853DF17</accession>